<feature type="transmembrane region" description="Helical" evidence="1">
    <location>
        <begin position="267"/>
        <end position="288"/>
    </location>
</feature>
<keyword evidence="2" id="KW-0732">Signal</keyword>
<name>A0ABU1TM98_9FLAO</name>
<feature type="transmembrane region" description="Helical" evidence="1">
    <location>
        <begin position="294"/>
        <end position="311"/>
    </location>
</feature>
<feature type="transmembrane region" description="Helical" evidence="1">
    <location>
        <begin position="345"/>
        <end position="363"/>
    </location>
</feature>
<evidence type="ECO:0000313" key="5">
    <source>
        <dbReference type="Proteomes" id="UP001255185"/>
    </source>
</evidence>
<protein>
    <recommendedName>
        <fullName evidence="3">Lnb N-terminal periplasmic domain-containing protein</fullName>
    </recommendedName>
</protein>
<keyword evidence="5" id="KW-1185">Reference proteome</keyword>
<feature type="domain" description="Lnb N-terminal periplasmic" evidence="3">
    <location>
        <begin position="26"/>
        <end position="160"/>
    </location>
</feature>
<organism evidence="4 5">
    <name type="scientific">Flavobacterium arsenatis</name>
    <dbReference type="NCBI Taxonomy" id="1484332"/>
    <lineage>
        <taxon>Bacteria</taxon>
        <taxon>Pseudomonadati</taxon>
        <taxon>Bacteroidota</taxon>
        <taxon>Flavobacteriia</taxon>
        <taxon>Flavobacteriales</taxon>
        <taxon>Flavobacteriaceae</taxon>
        <taxon>Flavobacterium</taxon>
    </lineage>
</organism>
<feature type="chain" id="PRO_5046235459" description="Lnb N-terminal periplasmic domain-containing protein" evidence="2">
    <location>
        <begin position="20"/>
        <end position="377"/>
    </location>
</feature>
<proteinExistence type="predicted"/>
<keyword evidence="1" id="KW-1133">Transmembrane helix</keyword>
<sequence length="377" mass="43663">MIKKLLLFSFFIFSQIGFSQSLVSDNTVVSILTVGTADASHSLYGHTALRIKDETKNIDLVYNYGMFDFSTPNFMFKFVKGDLQYYAAAYPYDDFEYSYRVENRSIYEQVLNLSNPEKELLIKKLDVSLSSDDKFYTYKFIDRNCTTKVIDVVNGVLEGKPIVKKNIDSKTYRDVLFPYVENHFYQKLGINIIFGHRVDNQAIIMFLPLDLFENLKVSSYKDKPLVTETNVIFEANRPSAFSFLDSIYSLIAVLLLFVLIKKKAMQVTYFLILGLIGLLFSLIGLYSLHQEVLWNYNVLLFNPLFLVLLYFMATNNLKWIKKLSWICLAFLGIYVVYMLNKIHIFIVLPIVITTAILLLRLIYPERGIIGLGRTKPY</sequence>
<gene>
    <name evidence="4" type="ORF">J2X31_001008</name>
</gene>
<dbReference type="RefSeq" id="WP_310024935.1">
    <property type="nucleotide sequence ID" value="NZ_JAVDVI010000003.1"/>
</dbReference>
<evidence type="ECO:0000256" key="1">
    <source>
        <dbReference type="SAM" id="Phobius"/>
    </source>
</evidence>
<dbReference type="InterPro" id="IPR025178">
    <property type="entry name" value="Lnb_N"/>
</dbReference>
<dbReference type="Proteomes" id="UP001255185">
    <property type="component" value="Unassembled WGS sequence"/>
</dbReference>
<accession>A0ABU1TM98</accession>
<evidence type="ECO:0000313" key="4">
    <source>
        <dbReference type="EMBL" id="MDR6967008.1"/>
    </source>
</evidence>
<keyword evidence="1" id="KW-0812">Transmembrane</keyword>
<feature type="signal peptide" evidence="2">
    <location>
        <begin position="1"/>
        <end position="19"/>
    </location>
</feature>
<dbReference type="EMBL" id="JAVDVI010000003">
    <property type="protein sequence ID" value="MDR6967008.1"/>
    <property type="molecule type" value="Genomic_DNA"/>
</dbReference>
<comment type="caution">
    <text evidence="4">The sequence shown here is derived from an EMBL/GenBank/DDBJ whole genome shotgun (WGS) entry which is preliminary data.</text>
</comment>
<dbReference type="Pfam" id="PF13387">
    <property type="entry name" value="Lnb_N"/>
    <property type="match status" value="1"/>
</dbReference>
<evidence type="ECO:0000259" key="3">
    <source>
        <dbReference type="Pfam" id="PF13387"/>
    </source>
</evidence>
<feature type="transmembrane region" description="Helical" evidence="1">
    <location>
        <begin position="323"/>
        <end position="339"/>
    </location>
</feature>
<reference evidence="4 5" key="1">
    <citation type="submission" date="2023-07" db="EMBL/GenBank/DDBJ databases">
        <title>Sorghum-associated microbial communities from plants grown in Nebraska, USA.</title>
        <authorList>
            <person name="Schachtman D."/>
        </authorList>
    </citation>
    <scope>NUCLEOTIDE SEQUENCE [LARGE SCALE GENOMIC DNA]</scope>
    <source>
        <strain evidence="4 5">3773</strain>
    </source>
</reference>
<feature type="transmembrane region" description="Helical" evidence="1">
    <location>
        <begin position="240"/>
        <end position="260"/>
    </location>
</feature>
<evidence type="ECO:0000256" key="2">
    <source>
        <dbReference type="SAM" id="SignalP"/>
    </source>
</evidence>
<keyword evidence="1" id="KW-0472">Membrane</keyword>